<dbReference type="EMBL" id="JAWWNJ010000112">
    <property type="protein sequence ID" value="KAK6992224.1"/>
    <property type="molecule type" value="Genomic_DNA"/>
</dbReference>
<gene>
    <name evidence="1" type="ORF">R3P38DRAFT_3088352</name>
</gene>
<dbReference type="Proteomes" id="UP001362999">
    <property type="component" value="Unassembled WGS sequence"/>
</dbReference>
<reference evidence="1 2" key="1">
    <citation type="journal article" date="2024" name="J Genomics">
        <title>Draft genome sequencing and assembly of Favolaschia claudopus CIRM-BRFM 2984 isolated from oak limbs.</title>
        <authorList>
            <person name="Navarro D."/>
            <person name="Drula E."/>
            <person name="Chaduli D."/>
            <person name="Cazenave R."/>
            <person name="Ahrendt S."/>
            <person name="Wang J."/>
            <person name="Lipzen A."/>
            <person name="Daum C."/>
            <person name="Barry K."/>
            <person name="Grigoriev I.V."/>
            <person name="Favel A."/>
            <person name="Rosso M.N."/>
            <person name="Martin F."/>
        </authorList>
    </citation>
    <scope>NUCLEOTIDE SEQUENCE [LARGE SCALE GENOMIC DNA]</scope>
    <source>
        <strain evidence="1 2">CIRM-BRFM 2984</strain>
    </source>
</reference>
<organism evidence="1 2">
    <name type="scientific">Favolaschia claudopus</name>
    <dbReference type="NCBI Taxonomy" id="2862362"/>
    <lineage>
        <taxon>Eukaryota</taxon>
        <taxon>Fungi</taxon>
        <taxon>Dikarya</taxon>
        <taxon>Basidiomycota</taxon>
        <taxon>Agaricomycotina</taxon>
        <taxon>Agaricomycetes</taxon>
        <taxon>Agaricomycetidae</taxon>
        <taxon>Agaricales</taxon>
        <taxon>Marasmiineae</taxon>
        <taxon>Mycenaceae</taxon>
        <taxon>Favolaschia</taxon>
    </lineage>
</organism>
<comment type="caution">
    <text evidence="1">The sequence shown here is derived from an EMBL/GenBank/DDBJ whole genome shotgun (WGS) entry which is preliminary data.</text>
</comment>
<evidence type="ECO:0000313" key="1">
    <source>
        <dbReference type="EMBL" id="KAK6992224.1"/>
    </source>
</evidence>
<protein>
    <submittedName>
        <fullName evidence="1">Deacetylase sirtuin-type domain-containing protein</fullName>
    </submittedName>
</protein>
<keyword evidence="2" id="KW-1185">Reference proteome</keyword>
<evidence type="ECO:0000313" key="2">
    <source>
        <dbReference type="Proteomes" id="UP001362999"/>
    </source>
</evidence>
<accession>A0AAV9ZTD2</accession>
<name>A0AAV9ZTD2_9AGAR</name>
<dbReference type="AlphaFoldDB" id="A0AAV9ZTD2"/>
<sequence length="353" mass="39475">MPVDDAPLPPTLPTEILDLIVEFALLSGHCDDAASSDVFVLIAPLTLASSVLRLLTLRRFLRHIIFSRVEFKPQHSQWNGFFKLLESLVDRTGGESFTWVKSIRASSKTLMGRYHSARLAALTNLEELSIDLATEGLITQKPFLKLIDSASPRLTMLTLTSLPCIDIQLLKFIAATFPCLLDLYLSCTERLHFHCWSCYEESLGRTTHSPIPDVFSSASHMAAVFARILKPLAHLVHLHLGVYLSDEMLIQYHIDHAETEELRPFGPEMCTLCEIASTDVQMRELEAGLEFAQSLKALQTVGFSSFFDDTPAYRSTIRKATAAPPISDNKTTVYILRGNGRIKVKKSPWSRVA</sequence>
<proteinExistence type="predicted"/>